<proteinExistence type="predicted"/>
<evidence type="ECO:0000313" key="3">
    <source>
        <dbReference type="Proteomes" id="UP000383932"/>
    </source>
</evidence>
<dbReference type="EMBL" id="SSOP01000866">
    <property type="protein sequence ID" value="KAB5587683.1"/>
    <property type="molecule type" value="Genomic_DNA"/>
</dbReference>
<evidence type="ECO:0000313" key="2">
    <source>
        <dbReference type="EMBL" id="KAB5587683.1"/>
    </source>
</evidence>
<protein>
    <submittedName>
        <fullName evidence="2">Uncharacterized protein</fullName>
    </submittedName>
</protein>
<dbReference type="Proteomes" id="UP000383932">
    <property type="component" value="Unassembled WGS sequence"/>
</dbReference>
<feature type="region of interest" description="Disordered" evidence="1">
    <location>
        <begin position="356"/>
        <end position="398"/>
    </location>
</feature>
<comment type="caution">
    <text evidence="2">The sequence shown here is derived from an EMBL/GenBank/DDBJ whole genome shotgun (WGS) entry which is preliminary data.</text>
</comment>
<evidence type="ECO:0000256" key="1">
    <source>
        <dbReference type="SAM" id="MobiDB-lite"/>
    </source>
</evidence>
<feature type="region of interest" description="Disordered" evidence="1">
    <location>
        <begin position="1"/>
        <end position="44"/>
    </location>
</feature>
<reference evidence="2 3" key="1">
    <citation type="journal article" date="2019" name="Fungal Biol. Biotechnol.">
        <title>Draft genome sequence of fastidious pathogen Ceratobasidium theobromae, which causes vascular-streak dieback in Theobroma cacao.</title>
        <authorList>
            <person name="Ali S.S."/>
            <person name="Asman A."/>
            <person name="Shao J."/>
            <person name="Firmansyah A.P."/>
            <person name="Susilo A.W."/>
            <person name="Rosmana A."/>
            <person name="McMahon P."/>
            <person name="Junaid M."/>
            <person name="Guest D."/>
            <person name="Kheng T.Y."/>
            <person name="Meinhardt L.W."/>
            <person name="Bailey B.A."/>
        </authorList>
    </citation>
    <scope>NUCLEOTIDE SEQUENCE [LARGE SCALE GENOMIC DNA]</scope>
    <source>
        <strain evidence="2 3">CT2</strain>
    </source>
</reference>
<accession>A0A5N5Q863</accession>
<name>A0A5N5Q863_9AGAM</name>
<dbReference type="AlphaFoldDB" id="A0A5N5Q863"/>
<keyword evidence="3" id="KW-1185">Reference proteome</keyword>
<gene>
    <name evidence="2" type="ORF">CTheo_8876</name>
</gene>
<sequence>MSAISNSEPPVPLDESPPVGQGNTPADMVMAPQLPKPPSNPPANLRGLERVESSFPPRIRLYKFPSPHPVAPRRSSRLAVKALPISAPGAVEDLVHELHEGFMALHHVVKAAPLETALPPSKAPSPERPIIQQLSIIMDLTTNPLDRFVSKAPPDPAMLAPLRPLSPLPGTDRYTPVPTSLIIWPDTQRIAEDMRSVALNNLFKRLKIPVTRPMPPDEVQAALTVFDDIFVPLQHTMSCRRASRMGPASTTPMTNIEKEVWTCMQGQLQGFADCMWSFIDEFQGVSTYHSGYTEPPHIPQLSTGPEMMWHWPSKPPPLPSRVSCCLGKKPCRLQWSLTKHNICPPLDEHNALGLSIHTDAPPAQAPAPAPPQRASISTKPLATAPPTRSPLSVDPLPTPVTLKPSVAWSTKLSYASTMASKALKPAPVKNKAAISKELKNINTSSALAPPHPTMTHPTPLPPSGLSTQPPPAAKAKGGFQGNRVPAPAPKDLQVTFKVSNSADVKTVKSRLNAADSKSCLMWLSVMDLM</sequence>
<organism evidence="2 3">
    <name type="scientific">Ceratobasidium theobromae</name>
    <dbReference type="NCBI Taxonomy" id="1582974"/>
    <lineage>
        <taxon>Eukaryota</taxon>
        <taxon>Fungi</taxon>
        <taxon>Dikarya</taxon>
        <taxon>Basidiomycota</taxon>
        <taxon>Agaricomycotina</taxon>
        <taxon>Agaricomycetes</taxon>
        <taxon>Cantharellales</taxon>
        <taxon>Ceratobasidiaceae</taxon>
        <taxon>Ceratobasidium</taxon>
    </lineage>
</organism>